<dbReference type="InterPro" id="IPR001613">
    <property type="entry name" value="Flavin_amine_oxidase"/>
</dbReference>
<evidence type="ECO:0000313" key="12">
    <source>
        <dbReference type="EMBL" id="KFA92769.1"/>
    </source>
</evidence>
<name>A0A084SWD4_9BACT</name>
<accession>A0A084SWD4</accession>
<dbReference type="Gene3D" id="3.50.50.60">
    <property type="entry name" value="FAD/NAD(P)-binding domain"/>
    <property type="match status" value="1"/>
</dbReference>
<sequence length="552" mass="60244">MARTPLLRSLKQLAAEHRLSVRKGLPVNALREARVQSREQRPGSMSRRGFLVGSAATLATLAACRAAPNRDAPRIAIVGAGIAGLSAALTLADAGIPSTLYEASERVGGRMFSNTTYFDQGQVFEWYGELIDTGHETILSQASRFGLELDDLLMAQPMPSEETYYFFGKYYPKADADRDFQSILPVIEEDVRLAGYPTTFAQSTPHGRMLDSMSVHEWIEARVPGGHSSPLGALLDTAYFIELNSDTREQSALNIVYLLGAQPDPAHLALFGESDERYRIRGGNDQLPRAIAAYLGAESIQTGMRMEALSRTPAGAYALTFASKGSRVTQVVADIVLLTLPFAVLRELDYGRAGFDSLKHQAIQELGRGRQSKQHLQFTRRLWNEQGPRPDPGTGGSYSDTGYQSTWEASRGQPGDHGILVGYAGGAFADAMETPEPIATSELDAVRADARRFLSQAEPVFPGLTALWNGKATMGLPQLDPNFKCSYSYWRRGQYQTFAGYEGVTQGNVFFAGEHTSIDFQGFMEGGASEGVRAAQEILATLSLHHRMQAVP</sequence>
<dbReference type="InterPro" id="IPR006311">
    <property type="entry name" value="TAT_signal"/>
</dbReference>
<feature type="region of interest" description="Disordered" evidence="10">
    <location>
        <begin position="381"/>
        <end position="411"/>
    </location>
</feature>
<dbReference type="Proteomes" id="UP000028547">
    <property type="component" value="Unassembled WGS sequence"/>
</dbReference>
<dbReference type="InterPro" id="IPR036188">
    <property type="entry name" value="FAD/NAD-bd_sf"/>
</dbReference>
<evidence type="ECO:0000256" key="4">
    <source>
        <dbReference type="ARBA" id="ARBA00012535"/>
    </source>
</evidence>
<evidence type="ECO:0000313" key="13">
    <source>
        <dbReference type="Proteomes" id="UP000028547"/>
    </source>
</evidence>
<feature type="compositionally biased region" description="Polar residues" evidence="10">
    <location>
        <begin position="397"/>
        <end position="408"/>
    </location>
</feature>
<evidence type="ECO:0000256" key="10">
    <source>
        <dbReference type="SAM" id="MobiDB-lite"/>
    </source>
</evidence>
<evidence type="ECO:0000256" key="3">
    <source>
        <dbReference type="ARBA" id="ARBA00005833"/>
    </source>
</evidence>
<comment type="pathway">
    <text evidence="2">Plant hormone metabolism; auxin biosynthesis.</text>
</comment>
<keyword evidence="7" id="KW-0073">Auxin biosynthesis</keyword>
<reference evidence="12 13" key="1">
    <citation type="submission" date="2014-07" db="EMBL/GenBank/DDBJ databases">
        <title>Draft Genome Sequence of Gephyronic Acid Producer, Cystobacter violaceus Strain Cb vi76.</title>
        <authorList>
            <person name="Stevens D.C."/>
            <person name="Young J."/>
            <person name="Carmichael R."/>
            <person name="Tan J."/>
            <person name="Taylor R.E."/>
        </authorList>
    </citation>
    <scope>NUCLEOTIDE SEQUENCE [LARGE SCALE GENOMIC DNA]</scope>
    <source>
        <strain evidence="12 13">Cb vi76</strain>
    </source>
</reference>
<dbReference type="EC" id="1.13.12.3" evidence="4"/>
<organism evidence="12 13">
    <name type="scientific">Archangium violaceum Cb vi76</name>
    <dbReference type="NCBI Taxonomy" id="1406225"/>
    <lineage>
        <taxon>Bacteria</taxon>
        <taxon>Pseudomonadati</taxon>
        <taxon>Myxococcota</taxon>
        <taxon>Myxococcia</taxon>
        <taxon>Myxococcales</taxon>
        <taxon>Cystobacterineae</taxon>
        <taxon>Archangiaceae</taxon>
        <taxon>Archangium</taxon>
    </lineage>
</organism>
<dbReference type="AlphaFoldDB" id="A0A084SWD4"/>
<evidence type="ECO:0000256" key="8">
    <source>
        <dbReference type="ARBA" id="ARBA00047321"/>
    </source>
</evidence>
<proteinExistence type="inferred from homology"/>
<dbReference type="RefSeq" id="WP_043394086.1">
    <property type="nucleotide sequence ID" value="NZ_JPMI01000079.1"/>
</dbReference>
<dbReference type="PRINTS" id="PR00757">
    <property type="entry name" value="AMINEOXDASEF"/>
</dbReference>
<dbReference type="Gene3D" id="1.10.405.10">
    <property type="entry name" value="Guanine Nucleotide Dissociation Inhibitor, domain 1"/>
    <property type="match status" value="1"/>
</dbReference>
<feature type="domain" description="Amine oxidase" evidence="11">
    <location>
        <begin position="82"/>
        <end position="539"/>
    </location>
</feature>
<feature type="binding site" evidence="9">
    <location>
        <begin position="102"/>
        <end position="103"/>
    </location>
    <ligand>
        <name>FAD</name>
        <dbReference type="ChEBI" id="CHEBI:57692"/>
    </ligand>
</feature>
<dbReference type="SUPFAM" id="SSF51905">
    <property type="entry name" value="FAD/NAD(P)-binding domain"/>
    <property type="match status" value="1"/>
</dbReference>
<dbReference type="Pfam" id="PF01593">
    <property type="entry name" value="Amino_oxidase"/>
    <property type="match status" value="1"/>
</dbReference>
<evidence type="ECO:0000256" key="6">
    <source>
        <dbReference type="ARBA" id="ARBA00023002"/>
    </source>
</evidence>
<dbReference type="EMBL" id="JPMI01000079">
    <property type="protein sequence ID" value="KFA92769.1"/>
    <property type="molecule type" value="Genomic_DNA"/>
</dbReference>
<gene>
    <name evidence="12" type="ORF">Q664_12980</name>
</gene>
<dbReference type="PANTHER" id="PTHR10742:SF410">
    <property type="entry name" value="LYSINE-SPECIFIC HISTONE DEMETHYLASE 2"/>
    <property type="match status" value="1"/>
</dbReference>
<comment type="similarity">
    <text evidence="3">Belongs to the tryptophan 2-monooxygenase family.</text>
</comment>
<feature type="binding site" evidence="9">
    <location>
        <position position="423"/>
    </location>
    <ligand>
        <name>substrate</name>
    </ligand>
</feature>
<dbReference type="InterPro" id="IPR002937">
    <property type="entry name" value="Amino_oxidase"/>
</dbReference>
<evidence type="ECO:0000256" key="9">
    <source>
        <dbReference type="PIRSR" id="PIRSR601613-1"/>
    </source>
</evidence>
<protein>
    <recommendedName>
        <fullName evidence="5">Tryptophan 2-monooxygenase</fullName>
        <ecNumber evidence="4">1.13.12.3</ecNumber>
    </recommendedName>
</protein>
<evidence type="ECO:0000256" key="1">
    <source>
        <dbReference type="ARBA" id="ARBA00001974"/>
    </source>
</evidence>
<evidence type="ECO:0000256" key="2">
    <source>
        <dbReference type="ARBA" id="ARBA00004814"/>
    </source>
</evidence>
<dbReference type="PROSITE" id="PS51318">
    <property type="entry name" value="TAT"/>
    <property type="match status" value="1"/>
</dbReference>
<comment type="caution">
    <text evidence="12">The sequence shown here is derived from an EMBL/GenBank/DDBJ whole genome shotgun (WGS) entry which is preliminary data.</text>
</comment>
<keyword evidence="6" id="KW-0560">Oxidoreductase</keyword>
<dbReference type="Gene3D" id="3.90.660.10">
    <property type="match status" value="1"/>
</dbReference>
<comment type="cofactor">
    <cofactor evidence="1">
        <name>FAD</name>
        <dbReference type="ChEBI" id="CHEBI:57692"/>
    </cofactor>
</comment>
<dbReference type="InterPro" id="IPR050281">
    <property type="entry name" value="Flavin_monoamine_oxidase"/>
</dbReference>
<evidence type="ECO:0000256" key="5">
    <source>
        <dbReference type="ARBA" id="ARBA00017871"/>
    </source>
</evidence>
<dbReference type="PANTHER" id="PTHR10742">
    <property type="entry name" value="FLAVIN MONOAMINE OXIDASE"/>
    <property type="match status" value="1"/>
</dbReference>
<comment type="catalytic activity">
    <reaction evidence="8">
        <text>L-tryptophan + O2 = indole-3-acetamide + CO2 + H2O</text>
        <dbReference type="Rhea" id="RHEA:16165"/>
        <dbReference type="ChEBI" id="CHEBI:15377"/>
        <dbReference type="ChEBI" id="CHEBI:15379"/>
        <dbReference type="ChEBI" id="CHEBI:16031"/>
        <dbReference type="ChEBI" id="CHEBI:16526"/>
        <dbReference type="ChEBI" id="CHEBI:57912"/>
        <dbReference type="EC" id="1.13.12.3"/>
    </reaction>
</comment>
<evidence type="ECO:0000259" key="11">
    <source>
        <dbReference type="Pfam" id="PF01593"/>
    </source>
</evidence>
<evidence type="ECO:0000256" key="7">
    <source>
        <dbReference type="ARBA" id="ARBA00023070"/>
    </source>
</evidence>
<dbReference type="GO" id="GO:0050361">
    <property type="term" value="F:tryptophan 2-monooxygenase activity"/>
    <property type="evidence" value="ECO:0007669"/>
    <property type="project" value="UniProtKB-EC"/>
</dbReference>
<dbReference type="GO" id="GO:0009851">
    <property type="term" value="P:auxin biosynthetic process"/>
    <property type="evidence" value="ECO:0007669"/>
    <property type="project" value="UniProtKB-KW"/>
</dbReference>